<dbReference type="OrthoDB" id="9798990at2"/>
<accession>A0A511D191</accession>
<protein>
    <submittedName>
        <fullName evidence="6">Twitching motility protein PilT</fullName>
    </submittedName>
</protein>
<dbReference type="InterPro" id="IPR052919">
    <property type="entry name" value="TA_system_RNase"/>
</dbReference>
<keyword evidence="3" id="KW-0378">Hydrolase</keyword>
<dbReference type="InterPro" id="IPR029060">
    <property type="entry name" value="PIN-like_dom_sf"/>
</dbReference>
<dbReference type="EMBL" id="BJVI01000007">
    <property type="protein sequence ID" value="GEL17304.1"/>
    <property type="molecule type" value="Genomic_DNA"/>
</dbReference>
<dbReference type="AlphaFoldDB" id="A0A511D191"/>
<gene>
    <name evidence="6" type="ORF">PA7_11410</name>
</gene>
<proteinExistence type="predicted"/>
<dbReference type="InterPro" id="IPR002716">
    <property type="entry name" value="PIN_dom"/>
</dbReference>
<dbReference type="Proteomes" id="UP000321328">
    <property type="component" value="Unassembled WGS sequence"/>
</dbReference>
<dbReference type="SUPFAM" id="SSF88723">
    <property type="entry name" value="PIN domain-like"/>
    <property type="match status" value="1"/>
</dbReference>
<keyword evidence="2" id="KW-0479">Metal-binding</keyword>
<evidence type="ECO:0000256" key="4">
    <source>
        <dbReference type="ARBA" id="ARBA00022842"/>
    </source>
</evidence>
<comment type="caution">
    <text evidence="6">The sequence shown here is derived from an EMBL/GenBank/DDBJ whole genome shotgun (WGS) entry which is preliminary data.</text>
</comment>
<evidence type="ECO:0000256" key="3">
    <source>
        <dbReference type="ARBA" id="ARBA00022801"/>
    </source>
</evidence>
<feature type="domain" description="PIN" evidence="5">
    <location>
        <begin position="4"/>
        <end position="119"/>
    </location>
</feature>
<evidence type="ECO:0000256" key="1">
    <source>
        <dbReference type="ARBA" id="ARBA00022722"/>
    </source>
</evidence>
<dbReference type="GO" id="GO:0046872">
    <property type="term" value="F:metal ion binding"/>
    <property type="evidence" value="ECO:0007669"/>
    <property type="project" value="UniProtKB-KW"/>
</dbReference>
<dbReference type="PANTHER" id="PTHR36173:SF2">
    <property type="entry name" value="RIBONUCLEASE VAPC16"/>
    <property type="match status" value="1"/>
</dbReference>
<evidence type="ECO:0000313" key="6">
    <source>
        <dbReference type="EMBL" id="GEL17304.1"/>
    </source>
</evidence>
<dbReference type="STRING" id="1123024.GCA_000423625_00317"/>
<dbReference type="GO" id="GO:0004518">
    <property type="term" value="F:nuclease activity"/>
    <property type="evidence" value="ECO:0007669"/>
    <property type="project" value="UniProtKB-KW"/>
</dbReference>
<organism evidence="6 7">
    <name type="scientific">Pseudonocardia asaccharolytica DSM 44247 = NBRC 16224</name>
    <dbReference type="NCBI Taxonomy" id="1123024"/>
    <lineage>
        <taxon>Bacteria</taxon>
        <taxon>Bacillati</taxon>
        <taxon>Actinomycetota</taxon>
        <taxon>Actinomycetes</taxon>
        <taxon>Pseudonocardiales</taxon>
        <taxon>Pseudonocardiaceae</taxon>
        <taxon>Pseudonocardia</taxon>
    </lineage>
</organism>
<dbReference type="Gene3D" id="3.40.50.1010">
    <property type="entry name" value="5'-nuclease"/>
    <property type="match status" value="1"/>
</dbReference>
<name>A0A511D191_9PSEU</name>
<dbReference type="CDD" id="cd09872">
    <property type="entry name" value="PIN_Sll0205-like"/>
    <property type="match status" value="1"/>
</dbReference>
<dbReference type="InterPro" id="IPR041705">
    <property type="entry name" value="PIN_Sll0205"/>
</dbReference>
<sequence>MRLLVDSHVLLWWLEGGPGLSPAAFEAMADGANELFLSAASVWELSIKQSVGKLRVDVDLRAHAGEQGFTELPVTGAHASVVRDLPFHHKDPFDRMLVAQARVEGLTLVTADPALRAYDVAILPATG</sequence>
<evidence type="ECO:0000256" key="2">
    <source>
        <dbReference type="ARBA" id="ARBA00022723"/>
    </source>
</evidence>
<dbReference type="GO" id="GO:0016787">
    <property type="term" value="F:hydrolase activity"/>
    <property type="evidence" value="ECO:0007669"/>
    <property type="project" value="UniProtKB-KW"/>
</dbReference>
<reference evidence="6 7" key="1">
    <citation type="submission" date="2019-07" db="EMBL/GenBank/DDBJ databases">
        <title>Whole genome shotgun sequence of Pseudonocardia asaccharolytica NBRC 16224.</title>
        <authorList>
            <person name="Hosoyama A."/>
            <person name="Uohara A."/>
            <person name="Ohji S."/>
            <person name="Ichikawa N."/>
        </authorList>
    </citation>
    <scope>NUCLEOTIDE SEQUENCE [LARGE SCALE GENOMIC DNA]</scope>
    <source>
        <strain evidence="6 7">NBRC 16224</strain>
    </source>
</reference>
<dbReference type="PANTHER" id="PTHR36173">
    <property type="entry name" value="RIBONUCLEASE VAPC16-RELATED"/>
    <property type="match status" value="1"/>
</dbReference>
<keyword evidence="7" id="KW-1185">Reference proteome</keyword>
<evidence type="ECO:0000259" key="5">
    <source>
        <dbReference type="Pfam" id="PF01850"/>
    </source>
</evidence>
<dbReference type="Pfam" id="PF01850">
    <property type="entry name" value="PIN"/>
    <property type="match status" value="1"/>
</dbReference>
<keyword evidence="4" id="KW-0460">Magnesium</keyword>
<evidence type="ECO:0000313" key="7">
    <source>
        <dbReference type="Proteomes" id="UP000321328"/>
    </source>
</evidence>
<keyword evidence="1" id="KW-0540">Nuclease</keyword>